<evidence type="ECO:0000256" key="2">
    <source>
        <dbReference type="ARBA" id="ARBA00022695"/>
    </source>
</evidence>
<proteinExistence type="predicted"/>
<feature type="domain" description="Reverse transcriptase RNase H-like" evidence="7">
    <location>
        <begin position="3"/>
        <end position="74"/>
    </location>
</feature>
<evidence type="ECO:0000313" key="9">
    <source>
        <dbReference type="EMBL" id="KAF7762391.1"/>
    </source>
</evidence>
<evidence type="ECO:0000256" key="5">
    <source>
        <dbReference type="ARBA" id="ARBA00022801"/>
    </source>
</evidence>
<keyword evidence="5" id="KW-0378">Hydrolase</keyword>
<dbReference type="FunFam" id="1.10.340.70:FF:000001">
    <property type="entry name" value="Retrovirus-related Pol polyprotein from transposon gypsy-like Protein"/>
    <property type="match status" value="1"/>
</dbReference>
<keyword evidence="4" id="KW-0255">Endonuclease</keyword>
<dbReference type="InterPro" id="IPR041588">
    <property type="entry name" value="Integrase_H2C2"/>
</dbReference>
<dbReference type="Proteomes" id="UP000629468">
    <property type="component" value="Unassembled WGS sequence"/>
</dbReference>
<dbReference type="EMBL" id="JABXXO010000012">
    <property type="protein sequence ID" value="KAF7762391.1"/>
    <property type="molecule type" value="Genomic_DNA"/>
</dbReference>
<evidence type="ECO:0008006" key="11">
    <source>
        <dbReference type="Google" id="ProtNLM"/>
    </source>
</evidence>
<dbReference type="PANTHER" id="PTHR37984:SF5">
    <property type="entry name" value="PROTEIN NYNRIN-LIKE"/>
    <property type="match status" value="1"/>
</dbReference>
<dbReference type="Pfam" id="PF17917">
    <property type="entry name" value="RT_RNaseH"/>
    <property type="match status" value="1"/>
</dbReference>
<dbReference type="InterPro" id="IPR043502">
    <property type="entry name" value="DNA/RNA_pol_sf"/>
</dbReference>
<evidence type="ECO:0000256" key="6">
    <source>
        <dbReference type="ARBA" id="ARBA00022918"/>
    </source>
</evidence>
<organism evidence="9 10">
    <name type="scientific">Agaricus bisporus var. burnettii</name>
    <dbReference type="NCBI Taxonomy" id="192524"/>
    <lineage>
        <taxon>Eukaryota</taxon>
        <taxon>Fungi</taxon>
        <taxon>Dikarya</taxon>
        <taxon>Basidiomycota</taxon>
        <taxon>Agaricomycotina</taxon>
        <taxon>Agaricomycetes</taxon>
        <taxon>Agaricomycetidae</taxon>
        <taxon>Agaricales</taxon>
        <taxon>Agaricineae</taxon>
        <taxon>Agaricaceae</taxon>
        <taxon>Agaricus</taxon>
    </lineage>
</organism>
<dbReference type="PANTHER" id="PTHR37984">
    <property type="entry name" value="PROTEIN CBG26694"/>
    <property type="match status" value="1"/>
</dbReference>
<keyword evidence="3" id="KW-0540">Nuclease</keyword>
<name>A0A8H7C4S8_AGABI</name>
<feature type="domain" description="Integrase zinc-binding" evidence="8">
    <location>
        <begin position="195"/>
        <end position="249"/>
    </location>
</feature>
<evidence type="ECO:0000256" key="1">
    <source>
        <dbReference type="ARBA" id="ARBA00022679"/>
    </source>
</evidence>
<evidence type="ECO:0000259" key="7">
    <source>
        <dbReference type="Pfam" id="PF17917"/>
    </source>
</evidence>
<dbReference type="Gene3D" id="1.10.340.70">
    <property type="match status" value="1"/>
</dbReference>
<dbReference type="AlphaFoldDB" id="A0A8H7C4S8"/>
<dbReference type="GO" id="GO:0016787">
    <property type="term" value="F:hydrolase activity"/>
    <property type="evidence" value="ECO:0007669"/>
    <property type="project" value="UniProtKB-KW"/>
</dbReference>
<evidence type="ECO:0000256" key="3">
    <source>
        <dbReference type="ARBA" id="ARBA00022722"/>
    </source>
</evidence>
<sequence length="272" mass="31951">MLFSKSFSDAERKYDIHDRELLAIKRAFEEWRHYLEGATHKVLVRSDHRNLTFWKKPQKINHRQARWYEFLTRFDFVIEHVPGEKIPAADALSRQPDHTPPGSLEDERVTLLDEDRFIAEITILDQAKFVNVIDLDLQTDIIDAMRNDNPMHEIVQDVIKKKPELIKDNYSLYDTEGGTLLLRDGRVIIPDNVDAKRKILQRYHDHPTSGHPGEQETYRRVKQVAYWPGMSTFVRNYVKGCAMCQQNKINRHPSNPPLRRLIHLVLLDLSPI</sequence>
<dbReference type="InterPro" id="IPR041373">
    <property type="entry name" value="RT_RNaseH"/>
</dbReference>
<dbReference type="SUPFAM" id="SSF56672">
    <property type="entry name" value="DNA/RNA polymerases"/>
    <property type="match status" value="1"/>
</dbReference>
<evidence type="ECO:0000256" key="4">
    <source>
        <dbReference type="ARBA" id="ARBA00022759"/>
    </source>
</evidence>
<evidence type="ECO:0000259" key="8">
    <source>
        <dbReference type="Pfam" id="PF17921"/>
    </source>
</evidence>
<dbReference type="Pfam" id="PF17921">
    <property type="entry name" value="Integrase_H2C2"/>
    <property type="match status" value="1"/>
</dbReference>
<comment type="caution">
    <text evidence="9">The sequence shown here is derived from an EMBL/GenBank/DDBJ whole genome shotgun (WGS) entry which is preliminary data.</text>
</comment>
<gene>
    <name evidence="9" type="ORF">Agabi119p4_8984</name>
</gene>
<accession>A0A8H7C4S8</accession>
<dbReference type="InterPro" id="IPR050951">
    <property type="entry name" value="Retrovirus_Pol_polyprotein"/>
</dbReference>
<reference evidence="9 10" key="1">
    <citation type="journal article" name="Sci. Rep.">
        <title>Telomere-to-telomere assembled and centromere annotated genomes of the two main subspecies of the button mushroom Agaricus bisporus reveal especially polymorphic chromosome ends.</title>
        <authorList>
            <person name="Sonnenberg A.S.M."/>
            <person name="Sedaghat-Telgerd N."/>
            <person name="Lavrijssen B."/>
            <person name="Ohm R.A."/>
            <person name="Hendrickx P.M."/>
            <person name="Scholtmeijer K."/>
            <person name="Baars J.J.P."/>
            <person name="van Peer A."/>
        </authorList>
    </citation>
    <scope>NUCLEOTIDE SEQUENCE [LARGE SCALE GENOMIC DNA]</scope>
    <source>
        <strain evidence="9 10">H119_p4</strain>
    </source>
</reference>
<keyword evidence="6" id="KW-0695">RNA-directed DNA polymerase</keyword>
<dbReference type="GO" id="GO:0003964">
    <property type="term" value="F:RNA-directed DNA polymerase activity"/>
    <property type="evidence" value="ECO:0007669"/>
    <property type="project" value="UniProtKB-KW"/>
</dbReference>
<keyword evidence="2" id="KW-0548">Nucleotidyltransferase</keyword>
<dbReference type="CDD" id="cd09274">
    <property type="entry name" value="RNase_HI_RT_Ty3"/>
    <property type="match status" value="1"/>
</dbReference>
<dbReference type="GO" id="GO:0004519">
    <property type="term" value="F:endonuclease activity"/>
    <property type="evidence" value="ECO:0007669"/>
    <property type="project" value="UniProtKB-KW"/>
</dbReference>
<protein>
    <recommendedName>
        <fullName evidence="11">Integrase zinc-binding domain-containing protein</fullName>
    </recommendedName>
</protein>
<evidence type="ECO:0000313" key="10">
    <source>
        <dbReference type="Proteomes" id="UP000629468"/>
    </source>
</evidence>
<keyword evidence="1" id="KW-0808">Transferase</keyword>